<keyword evidence="6" id="KW-0170">Cobalt</keyword>
<evidence type="ECO:0000259" key="8">
    <source>
        <dbReference type="Pfam" id="PF01642"/>
    </source>
</evidence>
<dbReference type="Gene3D" id="3.20.20.240">
    <property type="entry name" value="Methylmalonyl-CoA mutase"/>
    <property type="match status" value="1"/>
</dbReference>
<evidence type="ECO:0000256" key="5">
    <source>
        <dbReference type="ARBA" id="ARBA00023235"/>
    </source>
</evidence>
<dbReference type="CDD" id="cd03677">
    <property type="entry name" value="MM_CoA_mutase_beta"/>
    <property type="match status" value="1"/>
</dbReference>
<dbReference type="EMBL" id="BMNC01000002">
    <property type="protein sequence ID" value="GGM84508.1"/>
    <property type="molecule type" value="Genomic_DNA"/>
</dbReference>
<sequence>MMELALTAEFRPNEFPSASREQWRELVDAVLRKTGASFDSLVTKTYDGIELQPLYTLDDALEPYALAPVKQGWDVRQRHAVPDPVALMNDLEGGVTSLWLAVPAASLERLLEGVYLDLAPIVLDGSVDAARAMLRIYDQAPVLASEVRGNLALTPFGDALDVIKQAHSAFPGLRTVMVDALPFHDAGGSDSEELGASLALAVSYLRALTEAGLPVGSAFAQLEFRYAATADQFMTIAKLRAARRLWARVAEVSGVDAVQVQHAVTSSAMMTRRDPWVNMLRTTIATLAAGLGGADSVTVQPFDAALGLPDEFARRIARNTQNLLLEESHLGEVIDPAAGSWYVEQLTDSLARAAWAWFQEIERAGGIAAAGALVASRIAATWAARSARLADRSDPITGVSEFPNLGEKPVVREPVPVAGPGGAGPVPVVEPVADAGSASLAEPAASAEPALLAEPAPVAGPVAGAVPAASAERLAGAVPAASAEPAPGIDSDSQAPWRDPPPIPSFSGRSDSFGLPRVRYAQAFEELRDLADAQPERPQVFLATLGPVAAHTARATFAANLFNAGGFATPNAGPTKTADEVAEKFTESGARVAVLCGSDTSYADQAVATVEALRQAGAERVLLAGKKTDAEVDGFVFTGCPALEILTNTYAFLGVER</sequence>
<comment type="similarity">
    <text evidence="2">Belongs to the methylmalonyl-CoA mutase family.</text>
</comment>
<proteinExistence type="inferred from homology"/>
<evidence type="ECO:0000256" key="4">
    <source>
        <dbReference type="ARBA" id="ARBA00022628"/>
    </source>
</evidence>
<evidence type="ECO:0000256" key="2">
    <source>
        <dbReference type="ARBA" id="ARBA00008465"/>
    </source>
</evidence>
<dbReference type="RefSeq" id="WP_189154373.1">
    <property type="nucleotide sequence ID" value="NZ_BMNC01000002.1"/>
</dbReference>
<dbReference type="Proteomes" id="UP000597656">
    <property type="component" value="Unassembled WGS sequence"/>
</dbReference>
<evidence type="ECO:0000256" key="3">
    <source>
        <dbReference type="ARBA" id="ARBA00011870"/>
    </source>
</evidence>
<reference evidence="10" key="1">
    <citation type="journal article" date="2019" name="Int. J. Syst. Evol. Microbiol.">
        <title>The Global Catalogue of Microorganisms (GCM) 10K type strain sequencing project: providing services to taxonomists for standard genome sequencing and annotation.</title>
        <authorList>
            <consortium name="The Broad Institute Genomics Platform"/>
            <consortium name="The Broad Institute Genome Sequencing Center for Infectious Disease"/>
            <person name="Wu L."/>
            <person name="Ma J."/>
        </authorList>
    </citation>
    <scope>NUCLEOTIDE SEQUENCE [LARGE SCALE GENOMIC DNA]</scope>
    <source>
        <strain evidence="10">CGMCC 4.7319</strain>
    </source>
</reference>
<evidence type="ECO:0000313" key="9">
    <source>
        <dbReference type="EMBL" id="GGM84508.1"/>
    </source>
</evidence>
<keyword evidence="4" id="KW-0846">Cobalamin</keyword>
<gene>
    <name evidence="9" type="ORF">GCM10011609_20770</name>
</gene>
<evidence type="ECO:0000313" key="10">
    <source>
        <dbReference type="Proteomes" id="UP000597656"/>
    </source>
</evidence>
<evidence type="ECO:0000256" key="1">
    <source>
        <dbReference type="ARBA" id="ARBA00001922"/>
    </source>
</evidence>
<evidence type="ECO:0000256" key="7">
    <source>
        <dbReference type="SAM" id="MobiDB-lite"/>
    </source>
</evidence>
<keyword evidence="10" id="KW-1185">Reference proteome</keyword>
<dbReference type="Gene3D" id="3.40.50.280">
    <property type="entry name" value="Cobalamin-binding domain"/>
    <property type="match status" value="1"/>
</dbReference>
<feature type="region of interest" description="Disordered" evidence="7">
    <location>
        <begin position="479"/>
        <end position="509"/>
    </location>
</feature>
<evidence type="ECO:0000256" key="6">
    <source>
        <dbReference type="ARBA" id="ARBA00023285"/>
    </source>
</evidence>
<dbReference type="SUPFAM" id="SSF52242">
    <property type="entry name" value="Cobalamin (vitamin B12)-binding domain"/>
    <property type="match status" value="1"/>
</dbReference>
<comment type="cofactor">
    <cofactor evidence="1">
        <name>adenosylcob(III)alamin</name>
        <dbReference type="ChEBI" id="CHEBI:18408"/>
    </cofactor>
</comment>
<dbReference type="PANTHER" id="PTHR48101">
    <property type="entry name" value="METHYLMALONYL-COA MUTASE, MITOCHONDRIAL-RELATED"/>
    <property type="match status" value="1"/>
</dbReference>
<dbReference type="InterPro" id="IPR016176">
    <property type="entry name" value="Cbl-dep_enz_cat"/>
</dbReference>
<keyword evidence="5" id="KW-0413">Isomerase</keyword>
<name>A0ABQ2HKH3_9PSEU</name>
<dbReference type="Pfam" id="PF01642">
    <property type="entry name" value="MM_CoA_mutase"/>
    <property type="match status" value="1"/>
</dbReference>
<organism evidence="9 10">
    <name type="scientific">Lentzea pudingi</name>
    <dbReference type="NCBI Taxonomy" id="1789439"/>
    <lineage>
        <taxon>Bacteria</taxon>
        <taxon>Bacillati</taxon>
        <taxon>Actinomycetota</taxon>
        <taxon>Actinomycetes</taxon>
        <taxon>Pseudonocardiales</taxon>
        <taxon>Pseudonocardiaceae</taxon>
        <taxon>Lentzea</taxon>
    </lineage>
</organism>
<comment type="caution">
    <text evidence="9">The sequence shown here is derived from an EMBL/GenBank/DDBJ whole genome shotgun (WGS) entry which is preliminary data.</text>
</comment>
<feature type="domain" description="Methylmalonyl-CoA mutase alpha/beta chain catalytic" evidence="8">
    <location>
        <begin position="160"/>
        <end position="407"/>
    </location>
</feature>
<dbReference type="PANTHER" id="PTHR48101:SF4">
    <property type="entry name" value="METHYLMALONYL-COA MUTASE, MITOCHONDRIAL"/>
    <property type="match status" value="1"/>
</dbReference>
<comment type="subunit">
    <text evidence="3">Heterodimer of an alpha and a beta chain.</text>
</comment>
<accession>A0ABQ2HKH3</accession>
<dbReference type="InterPro" id="IPR006099">
    <property type="entry name" value="MeMalonylCoA_mutase_a/b_cat"/>
</dbReference>
<dbReference type="SUPFAM" id="SSF51703">
    <property type="entry name" value="Cobalamin (vitamin B12)-dependent enzymes"/>
    <property type="match status" value="1"/>
</dbReference>
<dbReference type="InterPro" id="IPR036724">
    <property type="entry name" value="Cobalamin-bd_sf"/>
</dbReference>
<protein>
    <recommendedName>
        <fullName evidence="8">Methylmalonyl-CoA mutase alpha/beta chain catalytic domain-containing protein</fullName>
    </recommendedName>
</protein>